<reference evidence="1 2" key="1">
    <citation type="submission" date="2018-11" db="EMBL/GenBank/DDBJ databases">
        <title>Complete genome sequence of Nocardioides baekrokdamisoli strain KCTC 39748.</title>
        <authorList>
            <person name="Kang S.W."/>
            <person name="Lee K.C."/>
            <person name="Kim K.K."/>
            <person name="Kim J.S."/>
            <person name="Kim D.S."/>
            <person name="Ko S.H."/>
            <person name="Yang S.H."/>
            <person name="Shin Y.K."/>
            <person name="Lee J.S."/>
        </authorList>
    </citation>
    <scope>NUCLEOTIDE SEQUENCE [LARGE SCALE GENOMIC DNA]</scope>
    <source>
        <strain evidence="1 2">KCTC 39748</strain>
    </source>
</reference>
<dbReference type="AlphaFoldDB" id="A0A3G9IXS1"/>
<keyword evidence="2" id="KW-1185">Reference proteome</keyword>
<proteinExistence type="predicted"/>
<evidence type="ECO:0000313" key="2">
    <source>
        <dbReference type="Proteomes" id="UP000271573"/>
    </source>
</evidence>
<gene>
    <name evidence="1" type="ORF">Back2_02610</name>
</gene>
<sequence length="149" mass="16362">MLRTDLILALLALGAATGVTALTLNLYIRWQTLSAHARTVRNRLVRTEAWRAEARRIRAWRQPVADATDAVNDVVQIGASLARVGHGALASVSFGVFNRIPRTRARSQQLQEAHDTLSQSLYRAIETAGEGFTETTRKSLLGEDPVGNE</sequence>
<organism evidence="1 2">
    <name type="scientific">Nocardioides baekrokdamisoli</name>
    <dbReference type="NCBI Taxonomy" id="1804624"/>
    <lineage>
        <taxon>Bacteria</taxon>
        <taxon>Bacillati</taxon>
        <taxon>Actinomycetota</taxon>
        <taxon>Actinomycetes</taxon>
        <taxon>Propionibacteriales</taxon>
        <taxon>Nocardioidaceae</taxon>
        <taxon>Nocardioides</taxon>
    </lineage>
</organism>
<name>A0A3G9IXS1_9ACTN</name>
<accession>A0A3G9IXS1</accession>
<dbReference type="KEGG" id="nbe:Back2_02610"/>
<evidence type="ECO:0000313" key="1">
    <source>
        <dbReference type="EMBL" id="BBH15974.1"/>
    </source>
</evidence>
<protein>
    <submittedName>
        <fullName evidence="1">Uncharacterized protein</fullName>
    </submittedName>
</protein>
<dbReference type="EMBL" id="AP019307">
    <property type="protein sequence ID" value="BBH15974.1"/>
    <property type="molecule type" value="Genomic_DNA"/>
</dbReference>
<dbReference type="Proteomes" id="UP000271573">
    <property type="component" value="Chromosome"/>
</dbReference>
<dbReference type="RefSeq" id="WP_125566043.1">
    <property type="nucleotide sequence ID" value="NZ_AP019307.1"/>
</dbReference>